<dbReference type="AlphaFoldDB" id="A0AA38T3W5"/>
<dbReference type="PANTHER" id="PTHR45786:SF78">
    <property type="entry name" value="ATP-DEPENDENT DNA HELICASE"/>
    <property type="match status" value="1"/>
</dbReference>
<gene>
    <name evidence="1" type="ORF">OSB04_017089</name>
</gene>
<proteinExistence type="predicted"/>
<dbReference type="Proteomes" id="UP001172457">
    <property type="component" value="Chromosome 4"/>
</dbReference>
<reference evidence="1" key="1">
    <citation type="submission" date="2023-03" db="EMBL/GenBank/DDBJ databases">
        <title>Chromosome-scale reference genome and RAD-based genetic map of yellow starthistle (Centaurea solstitialis) reveal putative structural variation and QTLs associated with invader traits.</title>
        <authorList>
            <person name="Reatini B."/>
            <person name="Cang F.A."/>
            <person name="Jiang Q."/>
            <person name="Mckibben M.T.W."/>
            <person name="Barker M.S."/>
            <person name="Rieseberg L.H."/>
            <person name="Dlugosch K.M."/>
        </authorList>
    </citation>
    <scope>NUCLEOTIDE SEQUENCE</scope>
    <source>
        <strain evidence="1">CAN-66</strain>
        <tissue evidence="1">Leaf</tissue>
    </source>
</reference>
<dbReference type="PANTHER" id="PTHR45786">
    <property type="entry name" value="DNA BINDING PROTEIN-LIKE"/>
    <property type="match status" value="1"/>
</dbReference>
<evidence type="ECO:0000313" key="2">
    <source>
        <dbReference type="Proteomes" id="UP001172457"/>
    </source>
</evidence>
<comment type="caution">
    <text evidence="1">The sequence shown here is derived from an EMBL/GenBank/DDBJ whole genome shotgun (WGS) entry which is preliminary data.</text>
</comment>
<sequence>MKGNIKLAYSPIPEDLYQLFTSQSKLGKVFRRNIRASNTKGLFTCDLIGLIGLTGLFAQSYHCVYLGLNRKSNSLFAQPSGLSCPHTDTSLPMYPLNKEAYLERKIEAPSLPPNEFSSPSNELKPAIEPCTSFVKLLLLLFEIETCNSFLESNLAPPLIWQTTPNFSFTSIGVTVDNSTANMTSRVYTFHAHGGIYHKIDQLVPRDRHPRHLQLYFYDDQSELSLRLECPNLDRRIVEILTRVLSMNPYVVTFRSLVELGPLDNYRVTLNASVELD</sequence>
<dbReference type="EMBL" id="JARYMX010000004">
    <property type="protein sequence ID" value="KAJ9553044.1"/>
    <property type="molecule type" value="Genomic_DNA"/>
</dbReference>
<evidence type="ECO:0000313" key="1">
    <source>
        <dbReference type="EMBL" id="KAJ9553044.1"/>
    </source>
</evidence>
<organism evidence="1 2">
    <name type="scientific">Centaurea solstitialis</name>
    <name type="common">yellow star-thistle</name>
    <dbReference type="NCBI Taxonomy" id="347529"/>
    <lineage>
        <taxon>Eukaryota</taxon>
        <taxon>Viridiplantae</taxon>
        <taxon>Streptophyta</taxon>
        <taxon>Embryophyta</taxon>
        <taxon>Tracheophyta</taxon>
        <taxon>Spermatophyta</taxon>
        <taxon>Magnoliopsida</taxon>
        <taxon>eudicotyledons</taxon>
        <taxon>Gunneridae</taxon>
        <taxon>Pentapetalae</taxon>
        <taxon>asterids</taxon>
        <taxon>campanulids</taxon>
        <taxon>Asterales</taxon>
        <taxon>Asteraceae</taxon>
        <taxon>Carduoideae</taxon>
        <taxon>Cardueae</taxon>
        <taxon>Centaureinae</taxon>
        <taxon>Centaurea</taxon>
    </lineage>
</organism>
<accession>A0AA38T3W5</accession>
<name>A0AA38T3W5_9ASTR</name>
<keyword evidence="2" id="KW-1185">Reference proteome</keyword>
<protein>
    <submittedName>
        <fullName evidence="1">Uncharacterized protein</fullName>
    </submittedName>
</protein>